<evidence type="ECO:0000313" key="8">
    <source>
        <dbReference type="Proteomes" id="UP001642409"/>
    </source>
</evidence>
<feature type="domain" description="DUS-like FMN-binding" evidence="6">
    <location>
        <begin position="5"/>
        <end position="272"/>
    </location>
</feature>
<keyword evidence="2 5" id="KW-0288">FMN</keyword>
<keyword evidence="8" id="KW-1185">Reference proteome</keyword>
<sequence length="346" mass="39336">MKPVLAPMVRAGFIGMQRLSAKYGADTLYTDAIFPQNIISSNIFESQDMLLFIRKDIRVLYLDKSLLPKTCVQLVGNDSEILSTCISILTPYVKHIDLNCGCTRNFTHQGGYGADMLNKPESLLSLLKTLVHKHPDIKFSVKIRLLQTEISTTQFIRDLLLTGVGEINVHMRGIQQERDKDEADFKQFARIYKQIDKTEQIKITANGGIISIKDYLEFKSIFDENNVPRVMLASGAVRNASFFRVICADIEGKQIKEYPLKQVISETIEIQNQQKQIFTKVSGTAETVMPEQLKDYLFNDTKIGIAMMVQFTKRYKVDAEDLEWAKKAATKVNAARNFQDLYAVIE</sequence>
<comment type="function">
    <text evidence="5">Catalyzes the synthesis of dihydrouridine, a modified base found in the D-loop of most tRNAs.</text>
</comment>
<protein>
    <recommendedName>
        <fullName evidence="5">tRNA-dihydrouridine synthase</fullName>
        <ecNumber evidence="5">1.3.1.-</ecNumber>
    </recommendedName>
</protein>
<dbReference type="InterPro" id="IPR052582">
    <property type="entry name" value="tRNA-DUS-like"/>
</dbReference>
<name>A0ABP1HBX3_9EUKA</name>
<dbReference type="InterPro" id="IPR001269">
    <property type="entry name" value="DUS_fam"/>
</dbReference>
<dbReference type="Pfam" id="PF01207">
    <property type="entry name" value="Dus"/>
    <property type="match status" value="1"/>
</dbReference>
<evidence type="ECO:0000256" key="5">
    <source>
        <dbReference type="PIRNR" id="PIRNR006621"/>
    </source>
</evidence>
<reference evidence="7 8" key="1">
    <citation type="submission" date="2024-07" db="EMBL/GenBank/DDBJ databases">
        <authorList>
            <person name="Akdeniz Z."/>
        </authorList>
    </citation>
    <scope>NUCLEOTIDE SEQUENCE [LARGE SCALE GENOMIC DNA]</scope>
</reference>
<evidence type="ECO:0000313" key="7">
    <source>
        <dbReference type="EMBL" id="CAL5990921.1"/>
    </source>
</evidence>
<dbReference type="InterPro" id="IPR035587">
    <property type="entry name" value="DUS-like_FMN-bd"/>
</dbReference>
<keyword evidence="1 5" id="KW-0285">Flavoprotein</keyword>
<comment type="similarity">
    <text evidence="5">Belongs to the dus family.</text>
</comment>
<proteinExistence type="inferred from homology"/>
<dbReference type="PIRSF" id="PIRSF006621">
    <property type="entry name" value="Dus"/>
    <property type="match status" value="1"/>
</dbReference>
<evidence type="ECO:0000256" key="2">
    <source>
        <dbReference type="ARBA" id="ARBA00022643"/>
    </source>
</evidence>
<comment type="caution">
    <text evidence="7">The sequence shown here is derived from an EMBL/GenBank/DDBJ whole genome shotgun (WGS) entry which is preliminary data.</text>
</comment>
<dbReference type="Proteomes" id="UP001642409">
    <property type="component" value="Unassembled WGS sequence"/>
</dbReference>
<evidence type="ECO:0000256" key="3">
    <source>
        <dbReference type="ARBA" id="ARBA00022694"/>
    </source>
</evidence>
<dbReference type="SUPFAM" id="SSF51395">
    <property type="entry name" value="FMN-linked oxidoreductases"/>
    <property type="match status" value="1"/>
</dbReference>
<keyword evidence="3 5" id="KW-0819">tRNA processing</keyword>
<dbReference type="InterPro" id="IPR013785">
    <property type="entry name" value="Aldolase_TIM"/>
</dbReference>
<evidence type="ECO:0000256" key="4">
    <source>
        <dbReference type="ARBA" id="ARBA00023002"/>
    </source>
</evidence>
<dbReference type="EC" id="1.3.1.-" evidence="5"/>
<evidence type="ECO:0000256" key="1">
    <source>
        <dbReference type="ARBA" id="ARBA00022630"/>
    </source>
</evidence>
<dbReference type="Gene3D" id="3.20.20.70">
    <property type="entry name" value="Aldolase class I"/>
    <property type="match status" value="1"/>
</dbReference>
<dbReference type="PANTHER" id="PTHR45936:SF1">
    <property type="entry name" value="TRNA-DIHYDROURIDINE(20) SYNTHASE [NAD(P)+]-LIKE"/>
    <property type="match status" value="1"/>
</dbReference>
<organism evidence="7 8">
    <name type="scientific">Hexamita inflata</name>
    <dbReference type="NCBI Taxonomy" id="28002"/>
    <lineage>
        <taxon>Eukaryota</taxon>
        <taxon>Metamonada</taxon>
        <taxon>Diplomonadida</taxon>
        <taxon>Hexamitidae</taxon>
        <taxon>Hexamitinae</taxon>
        <taxon>Hexamita</taxon>
    </lineage>
</organism>
<dbReference type="PANTHER" id="PTHR45936">
    <property type="entry name" value="TRNA-DIHYDROURIDINE(20) SYNTHASE [NAD(P)+]-LIKE"/>
    <property type="match status" value="1"/>
</dbReference>
<evidence type="ECO:0000259" key="6">
    <source>
        <dbReference type="Pfam" id="PF01207"/>
    </source>
</evidence>
<dbReference type="EMBL" id="CAXDID020000026">
    <property type="protein sequence ID" value="CAL5990921.1"/>
    <property type="molecule type" value="Genomic_DNA"/>
</dbReference>
<accession>A0ABP1HBX3</accession>
<gene>
    <name evidence="7" type="ORF">HINF_LOCUS11753</name>
</gene>
<keyword evidence="4 5" id="KW-0560">Oxidoreductase</keyword>
<dbReference type="CDD" id="cd02801">
    <property type="entry name" value="DUS_like_FMN"/>
    <property type="match status" value="1"/>
</dbReference>
<comment type="cofactor">
    <cofactor evidence="5">
        <name>FMN</name>
        <dbReference type="ChEBI" id="CHEBI:58210"/>
    </cofactor>
</comment>